<evidence type="ECO:0000313" key="2">
    <source>
        <dbReference type="EMBL" id="XDI03736.1"/>
    </source>
</evidence>
<dbReference type="AlphaFoldDB" id="A0AB39BBN7"/>
<dbReference type="RefSeq" id="WP_368496153.1">
    <property type="nucleotide sequence ID" value="NZ_CP162511.1"/>
</dbReference>
<accession>A0AB39BBN7</accession>
<protein>
    <submittedName>
        <fullName evidence="2">Uncharacterized protein</fullName>
    </submittedName>
</protein>
<feature type="compositionally biased region" description="Polar residues" evidence="1">
    <location>
        <begin position="262"/>
        <end position="274"/>
    </location>
</feature>
<dbReference type="PROSITE" id="PS51257">
    <property type="entry name" value="PROKAR_LIPOPROTEIN"/>
    <property type="match status" value="1"/>
</dbReference>
<proteinExistence type="predicted"/>
<organism evidence="2">
    <name type="scientific">Herbiconiux sp. A18JL235</name>
    <dbReference type="NCBI Taxonomy" id="3152363"/>
    <lineage>
        <taxon>Bacteria</taxon>
        <taxon>Bacillati</taxon>
        <taxon>Actinomycetota</taxon>
        <taxon>Actinomycetes</taxon>
        <taxon>Micrococcales</taxon>
        <taxon>Microbacteriaceae</taxon>
        <taxon>Herbiconiux</taxon>
    </lineage>
</organism>
<feature type="region of interest" description="Disordered" evidence="1">
    <location>
        <begin position="250"/>
        <end position="274"/>
    </location>
</feature>
<gene>
    <name evidence="2" type="ORF">ABFY20_10265</name>
</gene>
<reference evidence="2" key="1">
    <citation type="submission" date="2024-05" db="EMBL/GenBank/DDBJ databases">
        <title>Herbiconiux sp. A18JL235.</title>
        <authorList>
            <person name="Zhang G."/>
        </authorList>
    </citation>
    <scope>NUCLEOTIDE SEQUENCE</scope>
    <source>
        <strain evidence="2">A18JL235</strain>
    </source>
</reference>
<dbReference type="EMBL" id="CP162511">
    <property type="protein sequence ID" value="XDI03736.1"/>
    <property type="molecule type" value="Genomic_DNA"/>
</dbReference>
<name>A0AB39BBN7_9MICO</name>
<evidence type="ECO:0000256" key="1">
    <source>
        <dbReference type="SAM" id="MobiDB-lite"/>
    </source>
</evidence>
<sequence>MPSSRRQQFLVGILPLLAAGAALLSGCAGGPPDAAPRPTEGPLERYFSLLGGGDDQAAMDERERGVQDAVAACMKVQGFEYVPDTSSVTMYSDSSLDVEWGSAEFAERYGYGVSTDPFGMNGQATGTEEHTDPNADYVDSLSETMRAAYEEALWGAGSADPGADYDWTTAGCFGAAQHDAESDRAYWDDPDYKALEEEMNSLDAQANADPAVVSALAEWTECMAAAGYPGLESSSAAQNEITDAYLALTDPGAADRPDSAPSDGTGQMLISPQTAPDPAALHEVQQREIATAKADHSCGQSTESAEAVRSARERLEAEFVERHRETLDALVSRYGAK</sequence>